<dbReference type="InterPro" id="IPR023465">
    <property type="entry name" value="Riboflavin_kinase_dom_sf"/>
</dbReference>
<keyword evidence="10" id="KW-1185">Reference proteome</keyword>
<dbReference type="InterPro" id="IPR015865">
    <property type="entry name" value="Riboflavin_kinase_bac/euk"/>
</dbReference>
<dbReference type="AlphaFoldDB" id="G0R487"/>
<dbReference type="Proteomes" id="UP000008983">
    <property type="component" value="Unassembled WGS sequence"/>
</dbReference>
<dbReference type="Pfam" id="PF01687">
    <property type="entry name" value="Flavokinase"/>
    <property type="match status" value="1"/>
</dbReference>
<evidence type="ECO:0000313" key="9">
    <source>
        <dbReference type="EMBL" id="EGR27698.1"/>
    </source>
</evidence>
<dbReference type="GeneID" id="14903769"/>
<keyword evidence="7" id="KW-0067">ATP-binding</keyword>
<dbReference type="STRING" id="857967.G0R487"/>
<keyword evidence="6" id="KW-0547">Nucleotide-binding</keyword>
<dbReference type="eggNOG" id="KOG3110">
    <property type="taxonomic scope" value="Eukaryota"/>
</dbReference>
<dbReference type="EC" id="2.7.1.26" evidence="2"/>
<feature type="domain" description="Riboflavin kinase" evidence="8">
    <location>
        <begin position="253"/>
        <end position="305"/>
    </location>
</feature>
<evidence type="ECO:0000259" key="8">
    <source>
        <dbReference type="Pfam" id="PF01687"/>
    </source>
</evidence>
<evidence type="ECO:0000313" key="10">
    <source>
        <dbReference type="Proteomes" id="UP000008983"/>
    </source>
</evidence>
<organism evidence="9 10">
    <name type="scientific">Ichthyophthirius multifiliis</name>
    <name type="common">White spot disease agent</name>
    <name type="synonym">Ich</name>
    <dbReference type="NCBI Taxonomy" id="5932"/>
    <lineage>
        <taxon>Eukaryota</taxon>
        <taxon>Sar</taxon>
        <taxon>Alveolata</taxon>
        <taxon>Ciliophora</taxon>
        <taxon>Intramacronucleata</taxon>
        <taxon>Oligohymenophorea</taxon>
        <taxon>Hymenostomatida</taxon>
        <taxon>Ophryoglenina</taxon>
        <taxon>Ichthyophthirius</taxon>
    </lineage>
</organism>
<dbReference type="OMA" id="CYINCEI"/>
<dbReference type="GO" id="GO:0005524">
    <property type="term" value="F:ATP binding"/>
    <property type="evidence" value="ECO:0007669"/>
    <property type="project" value="UniProtKB-KW"/>
</dbReference>
<name>G0R487_ICHMU</name>
<protein>
    <recommendedName>
        <fullName evidence="2">riboflavin kinase</fullName>
        <ecNumber evidence="2">2.7.1.26</ecNumber>
    </recommendedName>
</protein>
<evidence type="ECO:0000256" key="1">
    <source>
        <dbReference type="ARBA" id="ARBA00005201"/>
    </source>
</evidence>
<dbReference type="OrthoDB" id="276388at2759"/>
<dbReference type="GO" id="GO:0008531">
    <property type="term" value="F:riboflavin kinase activity"/>
    <property type="evidence" value="ECO:0007669"/>
    <property type="project" value="UniProtKB-EC"/>
</dbReference>
<evidence type="ECO:0000256" key="7">
    <source>
        <dbReference type="ARBA" id="ARBA00022840"/>
    </source>
</evidence>
<gene>
    <name evidence="9" type="ORF">IMG5_190540</name>
</gene>
<proteinExistence type="predicted"/>
<keyword evidence="5 9" id="KW-0808">Transferase</keyword>
<comment type="pathway">
    <text evidence="1">Cofactor biosynthesis; FMN biosynthesis; FMN from riboflavin (ATP route): step 1/1.</text>
</comment>
<dbReference type="RefSeq" id="XP_004025150.1">
    <property type="nucleotide sequence ID" value="XM_004025101.1"/>
</dbReference>
<evidence type="ECO:0000256" key="2">
    <source>
        <dbReference type="ARBA" id="ARBA00012105"/>
    </source>
</evidence>
<dbReference type="GO" id="GO:0009231">
    <property type="term" value="P:riboflavin biosynthetic process"/>
    <property type="evidence" value="ECO:0007669"/>
    <property type="project" value="InterPro"/>
</dbReference>
<evidence type="ECO:0000256" key="4">
    <source>
        <dbReference type="ARBA" id="ARBA00022643"/>
    </source>
</evidence>
<evidence type="ECO:0000256" key="5">
    <source>
        <dbReference type="ARBA" id="ARBA00022679"/>
    </source>
</evidence>
<dbReference type="Gene3D" id="2.40.30.30">
    <property type="entry name" value="Riboflavin kinase-like"/>
    <property type="match status" value="1"/>
</dbReference>
<evidence type="ECO:0000256" key="3">
    <source>
        <dbReference type="ARBA" id="ARBA00022630"/>
    </source>
</evidence>
<dbReference type="EMBL" id="GL984330">
    <property type="protein sequence ID" value="EGR27698.1"/>
    <property type="molecule type" value="Genomic_DNA"/>
</dbReference>
<evidence type="ECO:0000256" key="6">
    <source>
        <dbReference type="ARBA" id="ARBA00022741"/>
    </source>
</evidence>
<dbReference type="SUPFAM" id="SSF82114">
    <property type="entry name" value="Riboflavin kinase-like"/>
    <property type="match status" value="1"/>
</dbReference>
<reference evidence="9 10" key="1">
    <citation type="submission" date="2011-07" db="EMBL/GenBank/DDBJ databases">
        <authorList>
            <person name="Coyne R."/>
            <person name="Brami D."/>
            <person name="Johnson J."/>
            <person name="Hostetler J."/>
            <person name="Hannick L."/>
            <person name="Clark T."/>
            <person name="Cassidy-Hanley D."/>
            <person name="Inman J."/>
        </authorList>
    </citation>
    <scope>NUCLEOTIDE SEQUENCE [LARGE SCALE GENOMIC DNA]</scope>
    <source>
        <strain evidence="9 10">G5</strain>
    </source>
</reference>
<dbReference type="GO" id="GO:0009398">
    <property type="term" value="P:FMN biosynthetic process"/>
    <property type="evidence" value="ECO:0007669"/>
    <property type="project" value="UniProtKB-UniPathway"/>
</dbReference>
<dbReference type="InParanoid" id="G0R487"/>
<dbReference type="UniPathway" id="UPA00276">
    <property type="reaction ID" value="UER00406"/>
</dbReference>
<keyword evidence="9" id="KW-0418">Kinase</keyword>
<keyword evidence="4" id="KW-0288">FMN</keyword>
<sequence length="310" mass="36450">MRNCGHLQIYQIINQILHDYCYAHLSLFYFYFNFTTLSVISSGINIPNQSRILFEQKLPIETFSAIPAEYINQKCKEQEFIDLLEKHFDIIKPIIGAPDTIQFLQQNQYQIVLFTNLDEKLIQNISYIHKDWLYNTQIIHFQNLQEIFEKAFIIIEGDNQVMEMLSQLNQENNKDKILIYLKNSDFHNKTKFKEIQGVQYYTKWEDINWKKSLNNDSIQLNVQFPQEENKLSLHKEPINMSFKGFNKDIKLDQEIIIESQVVRGNGRANQDLGIPTANLLVKREISVKLNNLLTGVYSGKAIVEGMLYIQ</sequence>
<keyword evidence="3" id="KW-0285">Flavoprotein</keyword>
<accession>G0R487</accession>